<organism evidence="4 5">
    <name type="scientific">Faecalicatena contorta</name>
    <dbReference type="NCBI Taxonomy" id="39482"/>
    <lineage>
        <taxon>Bacteria</taxon>
        <taxon>Bacillati</taxon>
        <taxon>Bacillota</taxon>
        <taxon>Clostridia</taxon>
        <taxon>Lachnospirales</taxon>
        <taxon>Lachnospiraceae</taxon>
        <taxon>Faecalicatena</taxon>
    </lineage>
</organism>
<dbReference type="AlphaFoldDB" id="A0A315ZV78"/>
<dbReference type="SUPFAM" id="SSF46785">
    <property type="entry name" value="Winged helix' DNA-binding domain"/>
    <property type="match status" value="1"/>
</dbReference>
<protein>
    <submittedName>
        <fullName evidence="4">Sugar kinase of the NBD/HSP70 family, may contain an N-terminal HTH domain</fullName>
    </submittedName>
</protein>
<evidence type="ECO:0000313" key="5">
    <source>
        <dbReference type="Proteomes" id="UP000254051"/>
    </source>
</evidence>
<dbReference type="OrthoDB" id="9796533at2"/>
<dbReference type="InterPro" id="IPR036388">
    <property type="entry name" value="WH-like_DNA-bd_sf"/>
</dbReference>
<evidence type="ECO:0000256" key="2">
    <source>
        <dbReference type="ARBA" id="ARBA00006479"/>
    </source>
</evidence>
<dbReference type="InterPro" id="IPR000600">
    <property type="entry name" value="ROK"/>
</dbReference>
<keyword evidence="5" id="KW-1185">Reference proteome</keyword>
<name>A0A315ZV78_9FIRM</name>
<sequence>MAKRHITNAEMKKNNRNRIFRYMCKYDKISNPDISYELKMSLPMVTQNTKELMERGLVVEVGELESTGGRRAKAISVDFNSKLAIGLGITRNHVGLVLTNLAGEVLKYDRSYQPYQNSESYYHEVDRKLDAFLEESGMDRRNILGIGISFPGIVNCEKEEITYSHVLDLEHVSFASVSRFFSYPCYFLNDANAGAYAEGIHPDSSERFFYLSLSNSVGGAIFSRGELIQGKDFRCGEVGHMTVVADGAPCYCGKRGCLDAYCCAKRLSELTDGKLEAFFEGLGRGEADKVKVWDRYTTYLSAAINNIYMILDCDIILGGYVGGCINEHIRDVWEKVEVLNTFGKDSSFVKPCTYKIEAAALGAALQVIEIFVENV</sequence>
<dbReference type="PANTHER" id="PTHR18964">
    <property type="entry name" value="ROK (REPRESSOR, ORF, KINASE) FAMILY"/>
    <property type="match status" value="1"/>
</dbReference>
<keyword evidence="3" id="KW-0859">Xylose metabolism</keyword>
<keyword evidence="4" id="KW-0808">Transferase</keyword>
<dbReference type="EMBL" id="UHJJ01000010">
    <property type="protein sequence ID" value="SUQ15201.1"/>
    <property type="molecule type" value="Genomic_DNA"/>
</dbReference>
<dbReference type="Gene3D" id="1.10.10.10">
    <property type="entry name" value="Winged helix-like DNA-binding domain superfamily/Winged helix DNA-binding domain"/>
    <property type="match status" value="1"/>
</dbReference>
<dbReference type="Pfam" id="PF00480">
    <property type="entry name" value="ROK"/>
    <property type="match status" value="1"/>
</dbReference>
<evidence type="ECO:0000313" key="4">
    <source>
        <dbReference type="EMBL" id="SUQ15201.1"/>
    </source>
</evidence>
<accession>A0A315ZV78</accession>
<dbReference type="GO" id="GO:0042732">
    <property type="term" value="P:D-xylose metabolic process"/>
    <property type="evidence" value="ECO:0007669"/>
    <property type="project" value="UniProtKB-KW"/>
</dbReference>
<gene>
    <name evidence="4" type="ORF">SAMN05216529_110104</name>
</gene>
<dbReference type="InterPro" id="IPR043129">
    <property type="entry name" value="ATPase_NBD"/>
</dbReference>
<keyword evidence="4" id="KW-0418">Kinase</keyword>
<comment type="function">
    <text evidence="1">Transcriptional repressor of xylose-utilizing enzymes.</text>
</comment>
<comment type="similarity">
    <text evidence="2">Belongs to the ROK (NagC/XylR) family.</text>
</comment>
<dbReference type="Gene3D" id="3.30.420.40">
    <property type="match status" value="2"/>
</dbReference>
<evidence type="ECO:0000256" key="3">
    <source>
        <dbReference type="ARBA" id="ARBA00022629"/>
    </source>
</evidence>
<dbReference type="InterPro" id="IPR036390">
    <property type="entry name" value="WH_DNA-bd_sf"/>
</dbReference>
<keyword evidence="3" id="KW-0119">Carbohydrate metabolism</keyword>
<reference evidence="5" key="1">
    <citation type="submission" date="2017-07" db="EMBL/GenBank/DDBJ databases">
        <authorList>
            <person name="Varghese N."/>
            <person name="Submissions S."/>
        </authorList>
    </citation>
    <scope>NUCLEOTIDE SEQUENCE [LARGE SCALE GENOMIC DNA]</scope>
    <source>
        <strain evidence="5">NLAE-zl-C134</strain>
    </source>
</reference>
<dbReference type="Proteomes" id="UP000254051">
    <property type="component" value="Unassembled WGS sequence"/>
</dbReference>
<evidence type="ECO:0000256" key="1">
    <source>
        <dbReference type="ARBA" id="ARBA00002486"/>
    </source>
</evidence>
<proteinExistence type="inferred from homology"/>
<dbReference type="PANTHER" id="PTHR18964:SF149">
    <property type="entry name" value="BIFUNCTIONAL UDP-N-ACETYLGLUCOSAMINE 2-EPIMERASE_N-ACETYLMANNOSAMINE KINASE"/>
    <property type="match status" value="1"/>
</dbReference>
<dbReference type="GO" id="GO:0016301">
    <property type="term" value="F:kinase activity"/>
    <property type="evidence" value="ECO:0007669"/>
    <property type="project" value="UniProtKB-KW"/>
</dbReference>
<dbReference type="SUPFAM" id="SSF53067">
    <property type="entry name" value="Actin-like ATPase domain"/>
    <property type="match status" value="1"/>
</dbReference>